<dbReference type="PANTHER" id="PTHR43867:SF5">
    <property type="entry name" value="GLUCANS BIOSYNTHESIS GLUCOSYLTRANSFERASE H"/>
    <property type="match status" value="1"/>
</dbReference>
<organism evidence="15 16">
    <name type="scientific">Hansschlegelia beijingensis</name>
    <dbReference type="NCBI Taxonomy" id="1133344"/>
    <lineage>
        <taxon>Bacteria</taxon>
        <taxon>Pseudomonadati</taxon>
        <taxon>Pseudomonadota</taxon>
        <taxon>Alphaproteobacteria</taxon>
        <taxon>Hyphomicrobiales</taxon>
        <taxon>Methylopilaceae</taxon>
        <taxon>Hansschlegelia</taxon>
    </lineage>
</organism>
<evidence type="ECO:0000256" key="5">
    <source>
        <dbReference type="ARBA" id="ARBA00022475"/>
    </source>
</evidence>
<evidence type="ECO:0000256" key="12">
    <source>
        <dbReference type="SAM" id="MobiDB-lite"/>
    </source>
</evidence>
<comment type="subcellular location">
    <subcellularLocation>
        <location evidence="1">Cell inner membrane</location>
        <topology evidence="1">Multi-pass membrane protein</topology>
    </subcellularLocation>
</comment>
<evidence type="ECO:0000256" key="13">
    <source>
        <dbReference type="SAM" id="Phobius"/>
    </source>
</evidence>
<evidence type="ECO:0000256" key="9">
    <source>
        <dbReference type="ARBA" id="ARBA00022692"/>
    </source>
</evidence>
<evidence type="ECO:0000259" key="14">
    <source>
        <dbReference type="Pfam" id="PF13632"/>
    </source>
</evidence>
<evidence type="ECO:0000256" key="6">
    <source>
        <dbReference type="ARBA" id="ARBA00022519"/>
    </source>
</evidence>
<dbReference type="SUPFAM" id="SSF53448">
    <property type="entry name" value="Nucleotide-diphospho-sugar transferases"/>
    <property type="match status" value="1"/>
</dbReference>
<evidence type="ECO:0000256" key="7">
    <source>
        <dbReference type="ARBA" id="ARBA00022676"/>
    </source>
</evidence>
<feature type="transmembrane region" description="Helical" evidence="13">
    <location>
        <begin position="557"/>
        <end position="576"/>
    </location>
</feature>
<dbReference type="GO" id="GO:0005886">
    <property type="term" value="C:plasma membrane"/>
    <property type="evidence" value="ECO:0007669"/>
    <property type="project" value="UniProtKB-SubCell"/>
</dbReference>
<evidence type="ECO:0000256" key="10">
    <source>
        <dbReference type="ARBA" id="ARBA00022989"/>
    </source>
</evidence>
<evidence type="ECO:0000256" key="11">
    <source>
        <dbReference type="ARBA" id="ARBA00023136"/>
    </source>
</evidence>
<name>A0A7W6GGC6_9HYPH</name>
<keyword evidence="6" id="KW-0997">Cell inner membrane</keyword>
<keyword evidence="11 13" id="KW-0472">Membrane</keyword>
<feature type="transmembrane region" description="Helical" evidence="13">
    <location>
        <begin position="531"/>
        <end position="551"/>
    </location>
</feature>
<comment type="pathway">
    <text evidence="2">Glycan metabolism; osmoregulated periplasmic glucan (OPG) biosynthesis.</text>
</comment>
<dbReference type="Pfam" id="PF13632">
    <property type="entry name" value="Glyco_trans_2_3"/>
    <property type="match status" value="1"/>
</dbReference>
<keyword evidence="5" id="KW-1003">Cell membrane</keyword>
<evidence type="ECO:0000256" key="8">
    <source>
        <dbReference type="ARBA" id="ARBA00022679"/>
    </source>
</evidence>
<evidence type="ECO:0000313" key="16">
    <source>
        <dbReference type="Proteomes" id="UP000528964"/>
    </source>
</evidence>
<keyword evidence="7 15" id="KW-0328">Glycosyltransferase</keyword>
<feature type="region of interest" description="Disordered" evidence="12">
    <location>
        <begin position="618"/>
        <end position="641"/>
    </location>
</feature>
<keyword evidence="9 13" id="KW-0812">Transmembrane</keyword>
<gene>
    <name evidence="15" type="ORF">GGR24_002569</name>
</gene>
<feature type="transmembrane region" description="Helical" evidence="13">
    <location>
        <begin position="73"/>
        <end position="99"/>
    </location>
</feature>
<evidence type="ECO:0000256" key="1">
    <source>
        <dbReference type="ARBA" id="ARBA00004429"/>
    </source>
</evidence>
<dbReference type="InterPro" id="IPR050321">
    <property type="entry name" value="Glycosyltr_2/OpgH_subfam"/>
</dbReference>
<dbReference type="Proteomes" id="UP000528964">
    <property type="component" value="Unassembled WGS sequence"/>
</dbReference>
<keyword evidence="16" id="KW-1185">Reference proteome</keyword>
<evidence type="ECO:0000256" key="2">
    <source>
        <dbReference type="ARBA" id="ARBA00005001"/>
    </source>
</evidence>
<dbReference type="RefSeq" id="WP_183395761.1">
    <property type="nucleotide sequence ID" value="NZ_JACIDR010000004.1"/>
</dbReference>
<evidence type="ECO:0000256" key="4">
    <source>
        <dbReference type="ARBA" id="ARBA00020585"/>
    </source>
</evidence>
<dbReference type="InterPro" id="IPR001173">
    <property type="entry name" value="Glyco_trans_2-like"/>
</dbReference>
<comment type="similarity">
    <text evidence="3">Belongs to the glycosyltransferase 2 family. OpgH subfamily.</text>
</comment>
<reference evidence="15 16" key="1">
    <citation type="submission" date="2020-08" db="EMBL/GenBank/DDBJ databases">
        <title>Genomic Encyclopedia of Type Strains, Phase IV (KMG-IV): sequencing the most valuable type-strain genomes for metagenomic binning, comparative biology and taxonomic classification.</title>
        <authorList>
            <person name="Goeker M."/>
        </authorList>
    </citation>
    <scope>NUCLEOTIDE SEQUENCE [LARGE SCALE GENOMIC DNA]</scope>
    <source>
        <strain evidence="15 16">DSM 25481</strain>
    </source>
</reference>
<feature type="transmembrane region" description="Helical" evidence="13">
    <location>
        <begin position="436"/>
        <end position="457"/>
    </location>
</feature>
<keyword evidence="8 15" id="KW-0808">Transferase</keyword>
<evidence type="ECO:0000256" key="3">
    <source>
        <dbReference type="ARBA" id="ARBA00009337"/>
    </source>
</evidence>
<comment type="caution">
    <text evidence="15">The sequence shown here is derived from an EMBL/GenBank/DDBJ whole genome shotgun (WGS) entry which is preliminary data.</text>
</comment>
<proteinExistence type="inferred from homology"/>
<feature type="transmembrane region" description="Helical" evidence="13">
    <location>
        <begin position="477"/>
        <end position="510"/>
    </location>
</feature>
<dbReference type="GO" id="GO:0016758">
    <property type="term" value="F:hexosyltransferase activity"/>
    <property type="evidence" value="ECO:0007669"/>
    <property type="project" value="TreeGrafter"/>
</dbReference>
<dbReference type="Gene3D" id="3.90.550.10">
    <property type="entry name" value="Spore Coat Polysaccharide Biosynthesis Protein SpsA, Chain A"/>
    <property type="match status" value="1"/>
</dbReference>
<dbReference type="AlphaFoldDB" id="A0A7W6GGC6"/>
<dbReference type="PANTHER" id="PTHR43867">
    <property type="entry name" value="CELLULOSE SYNTHASE CATALYTIC SUBUNIT A [UDP-FORMING]"/>
    <property type="match status" value="1"/>
</dbReference>
<dbReference type="NCBIfam" id="NF003958">
    <property type="entry name" value="PRK05454.2-1"/>
    <property type="match status" value="1"/>
</dbReference>
<sequence length="641" mass="69392">MRSDTDLLQAATPSLLTASGRRAGTTPTGSQSILALRLRRVAMGALTLSTYAALSYSFAQVIGGDGWSAPELAMFVCFLVSSPWIVLGFWNATIGFALLRFAKDPVASVAPCVLTTRVDAPVEGRHAIVMCIRHEDSARVVRRLDAIMASLDATPFGDRFDLFVLSDSQKPELIEDEEAAISAWRAGLEDPSRVIYRRRDTNEGFKAGNIREFLDRWADRYEVMITLDADSVMSGATILRLVRIMQANPKLGILQTLVVGLPARTVFGRAFQFGMRASMRSYSMGAAWWSGDCGPYWGHNAAIRAKAFRDHARLPQVPGAAPLGGDVLSHDLYEAVLMRKAGYEVRVLPEESGSWEDNPATLTEFIRRNLRWCQGNMQYLRLIGSPGLPFVGRVNLLIAILMYLGAPAWMGFMIAGAAQAWGAPTLIPVSGGGEFSLTLGTVLLAVMMLVLFAPKIMGYLDVALRPAESRRYGGVPVFLGSVAAEVSFGLLFAPIVSFTVTAFLFRLFVLRRGVGWAAQNRAGDRVGWRESAALLWPATAFGCALALSFALSAPAVLFWAAPVVASFLLAVPFAVLTSRESSRLRIGAIPEEANPPAEVRAVSEGLALARKPPRWAQPLSPFRFDGSEKPGAGYSAAAPAE</sequence>
<evidence type="ECO:0000313" key="15">
    <source>
        <dbReference type="EMBL" id="MBB3973892.1"/>
    </source>
</evidence>
<dbReference type="EMBL" id="JACIDR010000004">
    <property type="protein sequence ID" value="MBB3973892.1"/>
    <property type="molecule type" value="Genomic_DNA"/>
</dbReference>
<feature type="transmembrane region" description="Helical" evidence="13">
    <location>
        <begin position="41"/>
        <end position="61"/>
    </location>
</feature>
<feature type="domain" description="Glycosyltransferase 2-like" evidence="14">
    <location>
        <begin position="225"/>
        <end position="417"/>
    </location>
</feature>
<dbReference type="InterPro" id="IPR029044">
    <property type="entry name" value="Nucleotide-diphossugar_trans"/>
</dbReference>
<protein>
    <recommendedName>
        <fullName evidence="4">Glucans biosynthesis glucosyltransferase H</fullName>
    </recommendedName>
</protein>
<accession>A0A7W6GGC6</accession>
<keyword evidence="10 13" id="KW-1133">Transmembrane helix</keyword>
<dbReference type="NCBIfam" id="NF003962">
    <property type="entry name" value="PRK05454.2-5"/>
    <property type="match status" value="1"/>
</dbReference>